<dbReference type="AlphaFoldDB" id="A0AAD3SQG2"/>
<comment type="caution">
    <text evidence="2">The sequence shown here is derived from an EMBL/GenBank/DDBJ whole genome shotgun (WGS) entry which is preliminary data.</text>
</comment>
<proteinExistence type="predicted"/>
<evidence type="ECO:0000256" key="1">
    <source>
        <dbReference type="SAM" id="Phobius"/>
    </source>
</evidence>
<gene>
    <name evidence="2" type="ORF">Nepgr_016492</name>
</gene>
<keyword evidence="1" id="KW-0812">Transmembrane</keyword>
<name>A0AAD3SQG2_NEPGR</name>
<protein>
    <submittedName>
        <fullName evidence="2">Uncharacterized protein</fullName>
    </submittedName>
</protein>
<evidence type="ECO:0000313" key="2">
    <source>
        <dbReference type="EMBL" id="GMH14651.1"/>
    </source>
</evidence>
<organism evidence="2 3">
    <name type="scientific">Nepenthes gracilis</name>
    <name type="common">Slender pitcher plant</name>
    <dbReference type="NCBI Taxonomy" id="150966"/>
    <lineage>
        <taxon>Eukaryota</taxon>
        <taxon>Viridiplantae</taxon>
        <taxon>Streptophyta</taxon>
        <taxon>Embryophyta</taxon>
        <taxon>Tracheophyta</taxon>
        <taxon>Spermatophyta</taxon>
        <taxon>Magnoliopsida</taxon>
        <taxon>eudicotyledons</taxon>
        <taxon>Gunneridae</taxon>
        <taxon>Pentapetalae</taxon>
        <taxon>Caryophyllales</taxon>
        <taxon>Nepenthaceae</taxon>
        <taxon>Nepenthes</taxon>
    </lineage>
</organism>
<keyword evidence="1" id="KW-0472">Membrane</keyword>
<sequence>MEFGDALLKVDAARKAIFWLLAASCCWRAADPDVTICCPMGGMNPLPLELVLGLAAGFWIGRIDDPPRCYPYLPSPPTFCSSYTNSLIRLALPESNIYVGVSQGCLDYSSHQYEILDCVDNLCGLFGPVPSLDVPLSGSPGSSVACDAVAGALPLTRPHSPCQDNLLLSDGLPGEFNDSVSKSISSLGAIDPTCYINPQDSIQLPSKDEQSRLAPQLNAFVNPSSTPIFGNPLGVVDCPLGASWSFVVKQNTPGGSMVFCLVDSHPMQLIGCWWWSVPVDFIIAVGVVVLGSALGCGFFYALGILDDDHIPD</sequence>
<feature type="transmembrane region" description="Helical" evidence="1">
    <location>
        <begin position="273"/>
        <end position="302"/>
    </location>
</feature>
<dbReference type="Proteomes" id="UP001279734">
    <property type="component" value="Unassembled WGS sequence"/>
</dbReference>
<accession>A0AAD3SQG2</accession>
<evidence type="ECO:0000313" key="3">
    <source>
        <dbReference type="Proteomes" id="UP001279734"/>
    </source>
</evidence>
<dbReference type="EMBL" id="BSYO01000014">
    <property type="protein sequence ID" value="GMH14651.1"/>
    <property type="molecule type" value="Genomic_DNA"/>
</dbReference>
<reference evidence="2" key="1">
    <citation type="submission" date="2023-05" db="EMBL/GenBank/DDBJ databases">
        <title>Nepenthes gracilis genome sequencing.</title>
        <authorList>
            <person name="Fukushima K."/>
        </authorList>
    </citation>
    <scope>NUCLEOTIDE SEQUENCE</scope>
    <source>
        <strain evidence="2">SING2019-196</strain>
    </source>
</reference>
<keyword evidence="1" id="KW-1133">Transmembrane helix</keyword>
<keyword evidence="3" id="KW-1185">Reference proteome</keyword>